<dbReference type="EMBL" id="RWJN01000237">
    <property type="protein sequence ID" value="TCD64430.1"/>
    <property type="molecule type" value="Genomic_DNA"/>
</dbReference>
<evidence type="ECO:0000256" key="1">
    <source>
        <dbReference type="SAM" id="SignalP"/>
    </source>
</evidence>
<name>A0A4R0R9E5_9APHY</name>
<evidence type="ECO:0000313" key="3">
    <source>
        <dbReference type="Proteomes" id="UP000292702"/>
    </source>
</evidence>
<feature type="signal peptide" evidence="1">
    <location>
        <begin position="1"/>
        <end position="16"/>
    </location>
</feature>
<accession>A0A4R0R9E5</accession>
<gene>
    <name evidence="2" type="ORF">EIP91_004111</name>
</gene>
<dbReference type="Proteomes" id="UP000292702">
    <property type="component" value="Unassembled WGS sequence"/>
</dbReference>
<dbReference type="AlphaFoldDB" id="A0A4R0R9E5"/>
<keyword evidence="1" id="KW-0732">Signal</keyword>
<protein>
    <submittedName>
        <fullName evidence="2">Uncharacterized protein</fullName>
    </submittedName>
</protein>
<evidence type="ECO:0000313" key="2">
    <source>
        <dbReference type="EMBL" id="TCD64430.1"/>
    </source>
</evidence>
<keyword evidence="3" id="KW-1185">Reference proteome</keyword>
<organism evidence="2 3">
    <name type="scientific">Steccherinum ochraceum</name>
    <dbReference type="NCBI Taxonomy" id="92696"/>
    <lineage>
        <taxon>Eukaryota</taxon>
        <taxon>Fungi</taxon>
        <taxon>Dikarya</taxon>
        <taxon>Basidiomycota</taxon>
        <taxon>Agaricomycotina</taxon>
        <taxon>Agaricomycetes</taxon>
        <taxon>Polyporales</taxon>
        <taxon>Steccherinaceae</taxon>
        <taxon>Steccherinum</taxon>
    </lineage>
</organism>
<sequence length="325" mass="36065">MNVLSTLPLLSHLVLQCRLPIAPSETFQPEADTAHLALPRLATMHIYDRAPICLYFLQHLDIPPTATVTAILSRFRREQIPELTSWLVAKVSAESIANVPMPSALLIGDGSFGIMRGPIGDRDRILRRWDEGSALGIRVSEEGIGRSTEPVLTWFLRDALPQIGHWTNSITMLDISGVSCFEYGLGSFKPEREALWKSVLRSMPHITKVIMSIDIRLPALLAEPIEHHSSSGSGTLTPRYMLPNLVAVSLETYPFVTEPKTEVTRLMTSLLDWRDALQTRKEAGCADISMVLAYCSNVAEEHLAMLQEVAEVKQIKRPGPGHGEQ</sequence>
<feature type="chain" id="PRO_5020252981" evidence="1">
    <location>
        <begin position="17"/>
        <end position="325"/>
    </location>
</feature>
<reference evidence="2 3" key="1">
    <citation type="submission" date="2018-11" db="EMBL/GenBank/DDBJ databases">
        <title>Genome assembly of Steccherinum ochraceum LE-BIN_3174, the white-rot fungus of the Steccherinaceae family (The Residual Polyporoid clade, Polyporales, Basidiomycota).</title>
        <authorList>
            <person name="Fedorova T.V."/>
            <person name="Glazunova O.A."/>
            <person name="Landesman E.O."/>
            <person name="Moiseenko K.V."/>
            <person name="Psurtseva N.V."/>
            <person name="Savinova O.S."/>
            <person name="Shakhova N.V."/>
            <person name="Tyazhelova T.V."/>
            <person name="Vasina D.V."/>
        </authorList>
    </citation>
    <scope>NUCLEOTIDE SEQUENCE [LARGE SCALE GENOMIC DNA]</scope>
    <source>
        <strain evidence="2 3">LE-BIN_3174</strain>
    </source>
</reference>
<comment type="caution">
    <text evidence="2">The sequence shown here is derived from an EMBL/GenBank/DDBJ whole genome shotgun (WGS) entry which is preliminary data.</text>
</comment>
<proteinExistence type="predicted"/>